<evidence type="ECO:0000313" key="1">
    <source>
        <dbReference type="EMBL" id="KIK36293.1"/>
    </source>
</evidence>
<gene>
    <name evidence="1" type="ORF">CY34DRAFT_34172</name>
</gene>
<dbReference type="Proteomes" id="UP000054485">
    <property type="component" value="Unassembled WGS sequence"/>
</dbReference>
<reference evidence="1 2" key="1">
    <citation type="submission" date="2014-04" db="EMBL/GenBank/DDBJ databases">
        <authorList>
            <consortium name="DOE Joint Genome Institute"/>
            <person name="Kuo A."/>
            <person name="Ruytinx J."/>
            <person name="Rineau F."/>
            <person name="Colpaert J."/>
            <person name="Kohler A."/>
            <person name="Nagy L.G."/>
            <person name="Floudas D."/>
            <person name="Copeland A."/>
            <person name="Barry K.W."/>
            <person name="Cichocki N."/>
            <person name="Veneault-Fourrey C."/>
            <person name="LaButti K."/>
            <person name="Lindquist E.A."/>
            <person name="Lipzen A."/>
            <person name="Lundell T."/>
            <person name="Morin E."/>
            <person name="Murat C."/>
            <person name="Sun H."/>
            <person name="Tunlid A."/>
            <person name="Henrissat B."/>
            <person name="Grigoriev I.V."/>
            <person name="Hibbett D.S."/>
            <person name="Martin F."/>
            <person name="Nordberg H.P."/>
            <person name="Cantor M.N."/>
            <person name="Hua S.X."/>
        </authorList>
    </citation>
    <scope>NUCLEOTIDE SEQUENCE [LARGE SCALE GENOMIC DNA]</scope>
    <source>
        <strain evidence="1 2">UH-Slu-Lm8-n1</strain>
    </source>
</reference>
<dbReference type="InParanoid" id="A0A0D0AWN1"/>
<keyword evidence="2" id="KW-1185">Reference proteome</keyword>
<evidence type="ECO:0000313" key="2">
    <source>
        <dbReference type="Proteomes" id="UP000054485"/>
    </source>
</evidence>
<feature type="non-terminal residue" evidence="1">
    <location>
        <position position="50"/>
    </location>
</feature>
<dbReference type="EMBL" id="KN835542">
    <property type="protein sequence ID" value="KIK36293.1"/>
    <property type="molecule type" value="Genomic_DNA"/>
</dbReference>
<name>A0A0D0AWN1_9AGAM</name>
<sequence>IIRRFNFEELKPVSYPMEPSTKLHSGQLLSTGAEHAAMHHVPYREAVGSL</sequence>
<dbReference type="AlphaFoldDB" id="A0A0D0AWN1"/>
<feature type="non-terminal residue" evidence="1">
    <location>
        <position position="1"/>
    </location>
</feature>
<organism evidence="1 2">
    <name type="scientific">Suillus luteus UH-Slu-Lm8-n1</name>
    <dbReference type="NCBI Taxonomy" id="930992"/>
    <lineage>
        <taxon>Eukaryota</taxon>
        <taxon>Fungi</taxon>
        <taxon>Dikarya</taxon>
        <taxon>Basidiomycota</taxon>
        <taxon>Agaricomycotina</taxon>
        <taxon>Agaricomycetes</taxon>
        <taxon>Agaricomycetidae</taxon>
        <taxon>Boletales</taxon>
        <taxon>Suillineae</taxon>
        <taxon>Suillaceae</taxon>
        <taxon>Suillus</taxon>
    </lineage>
</organism>
<proteinExistence type="predicted"/>
<protein>
    <submittedName>
        <fullName evidence="1">Uncharacterized protein</fullName>
    </submittedName>
</protein>
<dbReference type="OrthoDB" id="2661805at2759"/>
<accession>A0A0D0AWN1</accession>
<dbReference type="HOGENOM" id="CLU_204263_1_0_1"/>
<reference evidence="2" key="2">
    <citation type="submission" date="2015-01" db="EMBL/GenBank/DDBJ databases">
        <title>Evolutionary Origins and Diversification of the Mycorrhizal Mutualists.</title>
        <authorList>
            <consortium name="DOE Joint Genome Institute"/>
            <consortium name="Mycorrhizal Genomics Consortium"/>
            <person name="Kohler A."/>
            <person name="Kuo A."/>
            <person name="Nagy L.G."/>
            <person name="Floudas D."/>
            <person name="Copeland A."/>
            <person name="Barry K.W."/>
            <person name="Cichocki N."/>
            <person name="Veneault-Fourrey C."/>
            <person name="LaButti K."/>
            <person name="Lindquist E.A."/>
            <person name="Lipzen A."/>
            <person name="Lundell T."/>
            <person name="Morin E."/>
            <person name="Murat C."/>
            <person name="Riley R."/>
            <person name="Ohm R."/>
            <person name="Sun H."/>
            <person name="Tunlid A."/>
            <person name="Henrissat B."/>
            <person name="Grigoriev I.V."/>
            <person name="Hibbett D.S."/>
            <person name="Martin F."/>
        </authorList>
    </citation>
    <scope>NUCLEOTIDE SEQUENCE [LARGE SCALE GENOMIC DNA]</scope>
    <source>
        <strain evidence="2">UH-Slu-Lm8-n1</strain>
    </source>
</reference>